<protein>
    <submittedName>
        <fullName evidence="1">Uncharacterized protein</fullName>
    </submittedName>
</protein>
<dbReference type="STRING" id="52441.SAMN05216302_101147"/>
<sequence>MIVDQKLVGEVERLRKAAKEDDVVYELICLISKSILIDDLGNTEVIAEKEDLRHLEACQIASHFAEYDFDQSGSSEESAKV</sequence>
<name>A0A1I4B5Q7_9PROT</name>
<organism evidence="1 2">
    <name type="scientific">Nitrosomonas aestuarii</name>
    <dbReference type="NCBI Taxonomy" id="52441"/>
    <lineage>
        <taxon>Bacteria</taxon>
        <taxon>Pseudomonadati</taxon>
        <taxon>Pseudomonadota</taxon>
        <taxon>Betaproteobacteria</taxon>
        <taxon>Nitrosomonadales</taxon>
        <taxon>Nitrosomonadaceae</taxon>
        <taxon>Nitrosomonas</taxon>
    </lineage>
</organism>
<gene>
    <name evidence="1" type="ORF">SAMN05216302_101147</name>
</gene>
<dbReference type="EMBL" id="FOSP01000011">
    <property type="protein sequence ID" value="SFK64105.1"/>
    <property type="molecule type" value="Genomic_DNA"/>
</dbReference>
<dbReference type="RefSeq" id="WP_090699116.1">
    <property type="nucleotide sequence ID" value="NZ_FOSP01000011.1"/>
</dbReference>
<dbReference type="AlphaFoldDB" id="A0A1I4B5Q7"/>
<dbReference type="OrthoDB" id="9973213at2"/>
<dbReference type="Proteomes" id="UP000199533">
    <property type="component" value="Unassembled WGS sequence"/>
</dbReference>
<proteinExistence type="predicted"/>
<keyword evidence="2" id="KW-1185">Reference proteome</keyword>
<evidence type="ECO:0000313" key="2">
    <source>
        <dbReference type="Proteomes" id="UP000199533"/>
    </source>
</evidence>
<accession>A0A1I4B5Q7</accession>
<evidence type="ECO:0000313" key="1">
    <source>
        <dbReference type="EMBL" id="SFK64105.1"/>
    </source>
</evidence>
<reference evidence="2" key="1">
    <citation type="submission" date="2016-10" db="EMBL/GenBank/DDBJ databases">
        <authorList>
            <person name="Varghese N."/>
            <person name="Submissions S."/>
        </authorList>
    </citation>
    <scope>NUCLEOTIDE SEQUENCE [LARGE SCALE GENOMIC DNA]</scope>
    <source>
        <strain evidence="2">Nm69</strain>
    </source>
</reference>